<dbReference type="InterPro" id="IPR003356">
    <property type="entry name" value="DNA_methylase_A-5"/>
</dbReference>
<keyword evidence="3" id="KW-0680">Restriction system</keyword>
<dbReference type="PRINTS" id="PR00507">
    <property type="entry name" value="N12N6MTFRASE"/>
</dbReference>
<gene>
    <name evidence="6" type="ORF">NCCP602_34150</name>
</gene>
<feature type="region of interest" description="Disordered" evidence="4">
    <location>
        <begin position="831"/>
        <end position="850"/>
    </location>
</feature>
<dbReference type="RefSeq" id="WP_339394070.1">
    <property type="nucleotide sequence ID" value="NZ_BAAAAF010000029.1"/>
</dbReference>
<organism evidence="6 7">
    <name type="scientific">Brevibacterium metallidurans</name>
    <dbReference type="NCBI Taxonomy" id="1482676"/>
    <lineage>
        <taxon>Bacteria</taxon>
        <taxon>Bacillati</taxon>
        <taxon>Actinomycetota</taxon>
        <taxon>Actinomycetes</taxon>
        <taxon>Micrococcales</taxon>
        <taxon>Brevibacteriaceae</taxon>
        <taxon>Brevibacterium</taxon>
    </lineage>
</organism>
<reference evidence="6 7" key="1">
    <citation type="submission" date="2024-01" db="EMBL/GenBank/DDBJ databases">
        <title>Characterization of antibiotic resistant novel bacterial strains and their environmental applications.</title>
        <authorList>
            <person name="Manzoor S."/>
            <person name="Abbas S."/>
            <person name="Arshad M."/>
            <person name="Ahmed I."/>
        </authorList>
    </citation>
    <scope>NUCLEOTIDE SEQUENCE [LARGE SCALE GENOMIC DNA]</scope>
    <source>
        <strain evidence="6 7">NCCP-602</strain>
    </source>
</reference>
<evidence type="ECO:0000256" key="1">
    <source>
        <dbReference type="ARBA" id="ARBA00022603"/>
    </source>
</evidence>
<evidence type="ECO:0000256" key="3">
    <source>
        <dbReference type="ARBA" id="ARBA00022747"/>
    </source>
</evidence>
<evidence type="ECO:0000256" key="4">
    <source>
        <dbReference type="SAM" id="MobiDB-lite"/>
    </source>
</evidence>
<keyword evidence="1" id="KW-0489">Methyltransferase</keyword>
<comment type="caution">
    <text evidence="6">The sequence shown here is derived from an EMBL/GenBank/DDBJ whole genome shotgun (WGS) entry which is preliminary data.</text>
</comment>
<dbReference type="InterPro" id="IPR029063">
    <property type="entry name" value="SAM-dependent_MTases_sf"/>
</dbReference>
<evidence type="ECO:0000313" key="7">
    <source>
        <dbReference type="Proteomes" id="UP001498238"/>
    </source>
</evidence>
<dbReference type="PROSITE" id="PS00092">
    <property type="entry name" value="N6_MTASE"/>
    <property type="match status" value="1"/>
</dbReference>
<dbReference type="PANTHER" id="PTHR33841">
    <property type="entry name" value="DNA METHYLTRANSFERASE YEEA-RELATED"/>
    <property type="match status" value="1"/>
</dbReference>
<name>A0ABP3CC31_9MICO</name>
<dbReference type="SUPFAM" id="SSF53335">
    <property type="entry name" value="S-adenosyl-L-methionine-dependent methyltransferases"/>
    <property type="match status" value="1"/>
</dbReference>
<dbReference type="Gene3D" id="3.40.50.150">
    <property type="entry name" value="Vaccinia Virus protein VP39"/>
    <property type="match status" value="1"/>
</dbReference>
<dbReference type="Pfam" id="PF02384">
    <property type="entry name" value="N6_Mtase"/>
    <property type="match status" value="1"/>
</dbReference>
<evidence type="ECO:0000256" key="2">
    <source>
        <dbReference type="ARBA" id="ARBA00022679"/>
    </source>
</evidence>
<sequence>MSIDESLMKRLSDPGATARTEADIQSDIKLLLTTGEFNVDTPRLEEQVGDGSKRRIDIAAGATVIEVKKKLTTPEANVEHIAQLAGYVKTRMQQEQTRYNGILTDGRYWWLFETSPSKDKFELRSSFELSSETHRLQLVEWLQAVLATRTNLKPTQYNIENLLGSTSPAYSQDAAYLTSLYEKVRHHPTVRLKRKLWARLLRSALGTGFVDDENLFIDHTLLVIEASAIGHAVMGLDVIDLINNPQGLLDGNKFRQAGIYNVIEPGFFDWILAAEDGERFLAHTVRRIAMFEWVEIEHDALKVLYESIINADIRKGMGEYYTPDWLAQGITRKVVNAPLSERILDPACGSGTFLFQAIRKVTSEAELAGWTSSTIVEHIQSHVFGLDIHPVSVMLARVTYLLALGKHLQDREDLWVPVHLGDSMQWYQPDNHDENVVRIDTEGPDLSSAEHTTLFSIARTLVFPLTSFDDTDTFDQLVSAMTNRAKEYTDKELPRPKIEPILKRFGITRYHDSFATLSDTFNLLCDLNAEGKDSIWGFYVRNQVRPLWLSMPGRKVDVLLGNPPWVAYRYMTPDLQSKYKAFAEKYRIWEGGNVAPQQDLVALFAARAIDKYLNDDGTFGFVTPYSVLSRRAYDGFRRGKWGLHLRAHFTELWDLHELKPNNFFPVPAAAVFGTRSEKALADSPEPPHGFPGTKIVYSGKFVNLDWETTKQSAIVTEQPNVSIGKDTVASSPYNEIVVNGATIFPKVLTFIREVNQPNSKLGQRAGMTALESLPSVHKPWRSIPPLTATLPNEYIFEVHQGSTILPFRSLPPSKAVLPILDQSLLTENQIDSGDEGGVIASKQHSRSAGV</sequence>
<accession>A0ABP3CC31</accession>
<keyword evidence="7" id="KW-1185">Reference proteome</keyword>
<dbReference type="InterPro" id="IPR002052">
    <property type="entry name" value="DNA_methylase_N6_adenine_CS"/>
</dbReference>
<dbReference type="Proteomes" id="UP001498238">
    <property type="component" value="Unassembled WGS sequence"/>
</dbReference>
<evidence type="ECO:0000259" key="5">
    <source>
        <dbReference type="Pfam" id="PF02384"/>
    </source>
</evidence>
<protein>
    <recommendedName>
        <fullName evidence="5">DNA methylase adenine-specific domain-containing protein</fullName>
    </recommendedName>
</protein>
<proteinExistence type="predicted"/>
<keyword evidence="2" id="KW-0808">Transferase</keyword>
<evidence type="ECO:0000313" key="6">
    <source>
        <dbReference type="EMBL" id="GAA0037453.1"/>
    </source>
</evidence>
<dbReference type="InterPro" id="IPR050953">
    <property type="entry name" value="N4_N6_ade-DNA_methylase"/>
</dbReference>
<dbReference type="PANTHER" id="PTHR33841:SF4">
    <property type="entry name" value="RESTRICTION MODIFICATION SYSTEM DNA SPECIFICITY DOMAIN"/>
    <property type="match status" value="1"/>
</dbReference>
<dbReference type="EMBL" id="BAAAAF010000029">
    <property type="protein sequence ID" value="GAA0037453.1"/>
    <property type="molecule type" value="Genomic_DNA"/>
</dbReference>
<feature type="domain" description="DNA methylase adenine-specific" evidence="5">
    <location>
        <begin position="299"/>
        <end position="402"/>
    </location>
</feature>